<organism evidence="1">
    <name type="scientific">uncultured bacterium</name>
    <name type="common">gcode 4</name>
    <dbReference type="NCBI Taxonomy" id="1234023"/>
    <lineage>
        <taxon>Bacteria</taxon>
        <taxon>environmental samples</taxon>
    </lineage>
</organism>
<protein>
    <submittedName>
        <fullName evidence="1">Uncharacterized protein</fullName>
    </submittedName>
</protein>
<dbReference type="SUPFAM" id="SSF48439">
    <property type="entry name" value="Protein prenylyltransferase"/>
    <property type="match status" value="1"/>
</dbReference>
<reference evidence="1" key="1">
    <citation type="journal article" date="2012" name="Science">
        <title>Fermentation, hydrogen, and sulfur metabolism in multiple uncultivated bacterial phyla.</title>
        <authorList>
            <person name="Wrighton K.C."/>
            <person name="Thomas B.C."/>
            <person name="Sharon I."/>
            <person name="Miller C.S."/>
            <person name="Castelle C.J."/>
            <person name="VerBerkmoes N.C."/>
            <person name="Wilkins M.J."/>
            <person name="Hettich R.L."/>
            <person name="Lipton M.S."/>
            <person name="Williams K.H."/>
            <person name="Long P.E."/>
            <person name="Banfield J.F."/>
        </authorList>
    </citation>
    <scope>NUCLEOTIDE SEQUENCE [LARGE SCALE GENOMIC DNA]</scope>
</reference>
<dbReference type="AlphaFoldDB" id="K2AYI5"/>
<dbReference type="EMBL" id="AMFJ01021595">
    <property type="protein sequence ID" value="EKD66812.1"/>
    <property type="molecule type" value="Genomic_DNA"/>
</dbReference>
<sequence>MKNNLDTHIFKDSADYKTLENILESLDHIKPKFISRQVYNSKKWDILSKTWFDKYWDFYDLYLPEDLKVWEQLYIINLLNKKFNLERYSKIDEIISKTKVIVWVITRVMWDNSEEYLKSLSKEYGLDVEILKKISKHKLVPNKETKDFIRQIKSQTTSKKLKTEEDFEVWTSELSRLFSKEFSLTFFRKWINMLRLWMETITQAEQEGLIWKKWKIVLHDETENLDEKERLLRDKILIDDLKEILFKIRETWRKDLIEEAEIKVTNTIIWVLFEYPYQLTENDYGFQPNKILSSKEIYCIWYSLLWHAFLSELGISHKWLIIPGHSALEVNIWWKKYFFDPSKANQIIQFEYWRKVWIYKKIKSISDSFSFSNFGKSWNVEEVLLSQIYINKWYYSLRKTEALKMYDRAIELNPRINWAYNIKWIILWKNKASKLYEFTGKLLVWKEDYIEILYRKEKKKIKELVKNRDYEGLRDYLLSFY</sequence>
<accession>K2AYI5</accession>
<comment type="caution">
    <text evidence="1">The sequence shown here is derived from an EMBL/GenBank/DDBJ whole genome shotgun (WGS) entry which is preliminary data.</text>
</comment>
<evidence type="ECO:0000313" key="1">
    <source>
        <dbReference type="EMBL" id="EKD66812.1"/>
    </source>
</evidence>
<proteinExistence type="predicted"/>
<name>K2AYI5_9BACT</name>
<gene>
    <name evidence="1" type="ORF">ACD_49C00009G0037</name>
</gene>